<keyword evidence="9 14" id="KW-0333">Golgi apparatus</keyword>
<dbReference type="Proteomes" id="UP001344447">
    <property type="component" value="Unassembled WGS sequence"/>
</dbReference>
<keyword evidence="16" id="KW-1185">Reference proteome</keyword>
<feature type="binding site" evidence="11">
    <location>
        <position position="32"/>
    </location>
    <ligand>
        <name>GTP</name>
        <dbReference type="ChEBI" id="CHEBI:37565"/>
    </ligand>
</feature>
<feature type="binding site" evidence="13">
    <location>
        <position position="51"/>
    </location>
    <ligand>
        <name>Mg(2+)</name>
        <dbReference type="ChEBI" id="CHEBI:18420"/>
    </ligand>
</feature>
<evidence type="ECO:0000256" key="6">
    <source>
        <dbReference type="ARBA" id="ARBA00022824"/>
    </source>
</evidence>
<comment type="similarity">
    <text evidence="3 14">Belongs to the small GTPase superfamily. SAR1 family.</text>
</comment>
<dbReference type="GO" id="GO:0016192">
    <property type="term" value="P:vesicle-mediated transport"/>
    <property type="evidence" value="ECO:0007669"/>
    <property type="project" value="UniProtKB-KW"/>
</dbReference>
<feature type="binding site" evidence="12">
    <location>
        <begin position="27"/>
        <end position="34"/>
    </location>
    <ligand>
        <name>GTP</name>
        <dbReference type="ChEBI" id="CHEBI:37565"/>
    </ligand>
</feature>
<evidence type="ECO:0000256" key="11">
    <source>
        <dbReference type="PIRSR" id="PIRSR606687-2"/>
    </source>
</evidence>
<feature type="binding site" evidence="11">
    <location>
        <position position="133"/>
    </location>
    <ligand>
        <name>GTP</name>
        <dbReference type="ChEBI" id="CHEBI:37565"/>
    </ligand>
</feature>
<evidence type="ECO:0000313" key="16">
    <source>
        <dbReference type="Proteomes" id="UP001344447"/>
    </source>
</evidence>
<keyword evidence="13" id="KW-0479">Metal-binding</keyword>
<reference evidence="15 16" key="1">
    <citation type="submission" date="2023-11" db="EMBL/GenBank/DDBJ databases">
        <title>Dfirmibasis_genome.</title>
        <authorList>
            <person name="Edelbroek B."/>
            <person name="Kjellin J."/>
            <person name="Jerlstrom-Hultqvist J."/>
            <person name="Soderbom F."/>
        </authorList>
    </citation>
    <scope>NUCLEOTIDE SEQUENCE [LARGE SCALE GENOMIC DNA]</scope>
    <source>
        <strain evidence="15 16">TNS-C-14</strain>
    </source>
</reference>
<keyword evidence="8 14" id="KW-0653">Protein transport</keyword>
<feature type="binding site" evidence="11">
    <location>
        <position position="172"/>
    </location>
    <ligand>
        <name>GTP</name>
        <dbReference type="ChEBI" id="CHEBI:37565"/>
    </ligand>
</feature>
<dbReference type="SMART" id="SM00178">
    <property type="entry name" value="SAR"/>
    <property type="match status" value="1"/>
</dbReference>
<dbReference type="GO" id="GO:0005783">
    <property type="term" value="C:endoplasmic reticulum"/>
    <property type="evidence" value="ECO:0007669"/>
    <property type="project" value="UniProtKB-SubCell"/>
</dbReference>
<evidence type="ECO:0000256" key="4">
    <source>
        <dbReference type="ARBA" id="ARBA00022448"/>
    </source>
</evidence>
<keyword evidence="7 14" id="KW-0931">ER-Golgi transport</keyword>
<comment type="subcellular location">
    <subcellularLocation>
        <location evidence="1">Endoplasmic reticulum</location>
    </subcellularLocation>
    <subcellularLocation>
        <location evidence="2">Golgi apparatus</location>
    </subcellularLocation>
</comment>
<feature type="binding site" evidence="11">
    <location>
        <position position="35"/>
    </location>
    <ligand>
        <name>GTP</name>
        <dbReference type="ChEBI" id="CHEBI:37565"/>
    </ligand>
</feature>
<dbReference type="Pfam" id="PF00025">
    <property type="entry name" value="Arf"/>
    <property type="match status" value="1"/>
</dbReference>
<feature type="binding site" evidence="11">
    <location>
        <position position="34"/>
    </location>
    <ligand>
        <name>GTP</name>
        <dbReference type="ChEBI" id="CHEBI:37565"/>
    </ligand>
</feature>
<evidence type="ECO:0000256" key="8">
    <source>
        <dbReference type="ARBA" id="ARBA00022927"/>
    </source>
</evidence>
<name>A0AAN7U7Q0_9MYCE</name>
<evidence type="ECO:0000256" key="9">
    <source>
        <dbReference type="ARBA" id="ARBA00023034"/>
    </source>
</evidence>
<keyword evidence="5 11" id="KW-0547">Nucleotide-binding</keyword>
<sequence>MFIVDWFYNIFLWLGFFKKEAKIVIIGLGNAGKTTLLHLLVTGNLKTHTPTIRPNADSFTFGNVNFKAYDLGGQNNLRFLWKQYIPDNKTIIVFMVDSTDYNSIIESKSEIHDILSDENLGESPLLILGSKTDAQAHYNRENLIDLLDIRRFGLGLNRPNGVPLDLLMISSVNKNGIVDMLNWLDKCTDIIKKN</sequence>
<dbReference type="GO" id="GO:0003924">
    <property type="term" value="F:GTPase activity"/>
    <property type="evidence" value="ECO:0007669"/>
    <property type="project" value="InterPro"/>
</dbReference>
<evidence type="ECO:0000256" key="14">
    <source>
        <dbReference type="RuleBase" id="RU003926"/>
    </source>
</evidence>
<evidence type="ECO:0000256" key="7">
    <source>
        <dbReference type="ARBA" id="ARBA00022892"/>
    </source>
</evidence>
<feature type="binding site" evidence="11">
    <location>
        <position position="30"/>
    </location>
    <ligand>
        <name>GTP</name>
        <dbReference type="ChEBI" id="CHEBI:37565"/>
    </ligand>
</feature>
<feature type="binding site" evidence="11">
    <location>
        <position position="33"/>
    </location>
    <ligand>
        <name>GTP</name>
        <dbReference type="ChEBI" id="CHEBI:37565"/>
    </ligand>
</feature>
<dbReference type="SMART" id="SM00177">
    <property type="entry name" value="ARF"/>
    <property type="match status" value="1"/>
</dbReference>
<dbReference type="PROSITE" id="PS51422">
    <property type="entry name" value="SAR1"/>
    <property type="match status" value="1"/>
</dbReference>
<dbReference type="SUPFAM" id="SSF52540">
    <property type="entry name" value="P-loop containing nucleoside triphosphate hydrolases"/>
    <property type="match status" value="1"/>
</dbReference>
<accession>A0AAN7U7Q0</accession>
<dbReference type="PROSITE" id="PS51417">
    <property type="entry name" value="ARF"/>
    <property type="match status" value="1"/>
</dbReference>
<dbReference type="GO" id="GO:0005525">
    <property type="term" value="F:GTP binding"/>
    <property type="evidence" value="ECO:0007669"/>
    <property type="project" value="UniProtKB-KW"/>
</dbReference>
<protein>
    <submittedName>
        <fullName evidence="15">Uncharacterized protein</fullName>
    </submittedName>
</protein>
<dbReference type="InterPro" id="IPR027417">
    <property type="entry name" value="P-loop_NTPase"/>
</dbReference>
<dbReference type="InterPro" id="IPR006687">
    <property type="entry name" value="Small_GTPase_SAR1"/>
</dbReference>
<feature type="binding site" evidence="13">
    <location>
        <position position="34"/>
    </location>
    <ligand>
        <name>Mg(2+)</name>
        <dbReference type="ChEBI" id="CHEBI:18420"/>
    </ligand>
</feature>
<evidence type="ECO:0000256" key="12">
    <source>
        <dbReference type="PIRSR" id="PIRSR606689-1"/>
    </source>
</evidence>
<dbReference type="InterPro" id="IPR005225">
    <property type="entry name" value="Small_GTP-bd"/>
</dbReference>
<organism evidence="15 16">
    <name type="scientific">Dictyostelium firmibasis</name>
    <dbReference type="NCBI Taxonomy" id="79012"/>
    <lineage>
        <taxon>Eukaryota</taxon>
        <taxon>Amoebozoa</taxon>
        <taxon>Evosea</taxon>
        <taxon>Eumycetozoa</taxon>
        <taxon>Dictyostelia</taxon>
        <taxon>Dictyosteliales</taxon>
        <taxon>Dictyosteliaceae</taxon>
        <taxon>Dictyostelium</taxon>
    </lineage>
</organism>
<evidence type="ECO:0000256" key="2">
    <source>
        <dbReference type="ARBA" id="ARBA00004555"/>
    </source>
</evidence>
<keyword evidence="6 14" id="KW-0256">Endoplasmic reticulum</keyword>
<dbReference type="Gene3D" id="3.40.50.300">
    <property type="entry name" value="P-loop containing nucleotide triphosphate hydrolases"/>
    <property type="match status" value="1"/>
</dbReference>
<feature type="binding site" evidence="11">
    <location>
        <position position="131"/>
    </location>
    <ligand>
        <name>GTP</name>
        <dbReference type="ChEBI" id="CHEBI:37565"/>
    </ligand>
</feature>
<dbReference type="GO" id="GO:0046872">
    <property type="term" value="F:metal ion binding"/>
    <property type="evidence" value="ECO:0007669"/>
    <property type="project" value="UniProtKB-KW"/>
</dbReference>
<dbReference type="PANTHER" id="PTHR45684">
    <property type="entry name" value="RE74312P"/>
    <property type="match status" value="1"/>
</dbReference>
<dbReference type="InterPro" id="IPR006689">
    <property type="entry name" value="Small_GTPase_ARF/SAR"/>
</dbReference>
<keyword evidence="13" id="KW-0460">Magnesium</keyword>
<dbReference type="PRINTS" id="PR00328">
    <property type="entry name" value="SAR1GTPBP"/>
</dbReference>
<evidence type="ECO:0000256" key="13">
    <source>
        <dbReference type="PIRSR" id="PIRSR606689-2"/>
    </source>
</evidence>
<keyword evidence="4 14" id="KW-0813">Transport</keyword>
<evidence type="ECO:0000256" key="10">
    <source>
        <dbReference type="ARBA" id="ARBA00023134"/>
    </source>
</evidence>
<keyword evidence="10 12" id="KW-0342">GTP-binding</keyword>
<evidence type="ECO:0000256" key="1">
    <source>
        <dbReference type="ARBA" id="ARBA00004240"/>
    </source>
</evidence>
<evidence type="ECO:0000256" key="3">
    <source>
        <dbReference type="ARBA" id="ARBA00007507"/>
    </source>
</evidence>
<dbReference type="EMBL" id="JAVFKY010000001">
    <property type="protein sequence ID" value="KAK5582971.1"/>
    <property type="molecule type" value="Genomic_DNA"/>
</dbReference>
<evidence type="ECO:0000313" key="15">
    <source>
        <dbReference type="EMBL" id="KAK5582971.1"/>
    </source>
</evidence>
<proteinExistence type="inferred from homology"/>
<dbReference type="GO" id="GO:0006886">
    <property type="term" value="P:intracellular protein transport"/>
    <property type="evidence" value="ECO:0007669"/>
    <property type="project" value="InterPro"/>
</dbReference>
<comment type="caution">
    <text evidence="15">The sequence shown here is derived from an EMBL/GenBank/DDBJ whole genome shotgun (WGS) entry which is preliminary data.</text>
</comment>
<gene>
    <name evidence="15" type="ORF">RB653_004561</name>
</gene>
<dbReference type="AlphaFoldDB" id="A0AAN7U7Q0"/>
<dbReference type="GO" id="GO:0005794">
    <property type="term" value="C:Golgi apparatus"/>
    <property type="evidence" value="ECO:0007669"/>
    <property type="project" value="UniProtKB-SubCell"/>
</dbReference>
<evidence type="ECO:0000256" key="5">
    <source>
        <dbReference type="ARBA" id="ARBA00022741"/>
    </source>
</evidence>
<feature type="binding site" evidence="12">
    <location>
        <position position="73"/>
    </location>
    <ligand>
        <name>GTP</name>
        <dbReference type="ChEBI" id="CHEBI:37565"/>
    </ligand>
</feature>
<dbReference type="NCBIfam" id="TIGR00231">
    <property type="entry name" value="small_GTP"/>
    <property type="match status" value="1"/>
</dbReference>